<dbReference type="EMBL" id="UYRU01042325">
    <property type="protein sequence ID" value="VDK74560.1"/>
    <property type="molecule type" value="Genomic_DNA"/>
</dbReference>
<organism evidence="2 3">
    <name type="scientific">Dibothriocephalus latus</name>
    <name type="common">Fish tapeworm</name>
    <name type="synonym">Diphyllobothrium latum</name>
    <dbReference type="NCBI Taxonomy" id="60516"/>
    <lineage>
        <taxon>Eukaryota</taxon>
        <taxon>Metazoa</taxon>
        <taxon>Spiralia</taxon>
        <taxon>Lophotrochozoa</taxon>
        <taxon>Platyhelminthes</taxon>
        <taxon>Cestoda</taxon>
        <taxon>Eucestoda</taxon>
        <taxon>Diphyllobothriidea</taxon>
        <taxon>Diphyllobothriidae</taxon>
        <taxon>Dibothriocephalus</taxon>
    </lineage>
</organism>
<reference evidence="2 3" key="1">
    <citation type="submission" date="2018-11" db="EMBL/GenBank/DDBJ databases">
        <authorList>
            <consortium name="Pathogen Informatics"/>
        </authorList>
    </citation>
    <scope>NUCLEOTIDE SEQUENCE [LARGE SCALE GENOMIC DNA]</scope>
</reference>
<evidence type="ECO:0000313" key="2">
    <source>
        <dbReference type="EMBL" id="VDK74560.1"/>
    </source>
</evidence>
<protein>
    <submittedName>
        <fullName evidence="2">Uncharacterized protein</fullName>
    </submittedName>
</protein>
<name>A0A3P6T4E1_DIBLA</name>
<proteinExistence type="predicted"/>
<dbReference type="AlphaFoldDB" id="A0A3P6T4E1"/>
<gene>
    <name evidence="2" type="ORF">DILT_LOCUS2594</name>
</gene>
<dbReference type="OrthoDB" id="6282999at2759"/>
<keyword evidence="3" id="KW-1185">Reference proteome</keyword>
<accession>A0A3P6T4E1</accession>
<dbReference type="Proteomes" id="UP000281553">
    <property type="component" value="Unassembled WGS sequence"/>
</dbReference>
<evidence type="ECO:0000313" key="3">
    <source>
        <dbReference type="Proteomes" id="UP000281553"/>
    </source>
</evidence>
<feature type="region of interest" description="Disordered" evidence="1">
    <location>
        <begin position="24"/>
        <end position="44"/>
    </location>
</feature>
<sequence>MRDEGIIMLCTNYEQAICPGSITEPLTSSNPKSEEVGGPPPTPPSQIFAWATGARDGNSLWRVCHVPREKGEPTRGLRMFESVVYPGHFLRIVGAGECDIMGDGGVLCYFRVHRNKAKGFVVLESFAHPDLFLSILSNGSVTASNNADGTNGADVCIYPEVVELATSNFLAVIYQTYLIPSDAPPDARAY</sequence>
<evidence type="ECO:0000256" key="1">
    <source>
        <dbReference type="SAM" id="MobiDB-lite"/>
    </source>
</evidence>